<reference evidence="7" key="2">
    <citation type="submission" date="2025-09" db="UniProtKB">
        <authorList>
            <consortium name="Ensembl"/>
        </authorList>
    </citation>
    <scope>IDENTIFICATION</scope>
</reference>
<evidence type="ECO:0000256" key="5">
    <source>
        <dbReference type="ARBA" id="ARBA00023136"/>
    </source>
</evidence>
<evidence type="ECO:0000256" key="3">
    <source>
        <dbReference type="ARBA" id="ARBA00022692"/>
    </source>
</evidence>
<keyword evidence="4 6" id="KW-1133">Transmembrane helix</keyword>
<organism evidence="7 8">
    <name type="scientific">Salvator merianae</name>
    <name type="common">Argentine black and white tegu</name>
    <name type="synonym">Tupinambis merianae</name>
    <dbReference type="NCBI Taxonomy" id="96440"/>
    <lineage>
        <taxon>Eukaryota</taxon>
        <taxon>Metazoa</taxon>
        <taxon>Chordata</taxon>
        <taxon>Craniata</taxon>
        <taxon>Vertebrata</taxon>
        <taxon>Euteleostomi</taxon>
        <taxon>Lepidosauria</taxon>
        <taxon>Squamata</taxon>
        <taxon>Bifurcata</taxon>
        <taxon>Unidentata</taxon>
        <taxon>Episquamata</taxon>
        <taxon>Laterata</taxon>
        <taxon>Teiioidea</taxon>
        <taxon>Teiidae</taxon>
        <taxon>Salvator</taxon>
    </lineage>
</organism>
<dbReference type="AlphaFoldDB" id="A0A8D0BGG9"/>
<evidence type="ECO:0000256" key="1">
    <source>
        <dbReference type="ARBA" id="ARBA00004141"/>
    </source>
</evidence>
<keyword evidence="3 6" id="KW-0812">Transmembrane</keyword>
<dbReference type="Ensembl" id="ENSSMRT00000009300.1">
    <property type="protein sequence ID" value="ENSSMRP00000007966.1"/>
    <property type="gene ID" value="ENSSMRG00000006386.1"/>
</dbReference>
<evidence type="ECO:0000256" key="6">
    <source>
        <dbReference type="SAM" id="Phobius"/>
    </source>
</evidence>
<evidence type="ECO:0000313" key="8">
    <source>
        <dbReference type="Proteomes" id="UP000694421"/>
    </source>
</evidence>
<evidence type="ECO:0000256" key="2">
    <source>
        <dbReference type="ARBA" id="ARBA00007018"/>
    </source>
</evidence>
<dbReference type="GO" id="GO:0016020">
    <property type="term" value="C:membrane"/>
    <property type="evidence" value="ECO:0007669"/>
    <property type="project" value="UniProtKB-SubCell"/>
</dbReference>
<keyword evidence="8" id="KW-1185">Reference proteome</keyword>
<accession>A0A8D0BGG9</accession>
<comment type="similarity">
    <text evidence="2">Belongs to the ADIPOR family.</text>
</comment>
<comment type="subcellular location">
    <subcellularLocation>
        <location evidence="1">Membrane</location>
        <topology evidence="1">Multi-pass membrane protein</topology>
    </subcellularLocation>
</comment>
<dbReference type="GeneTree" id="ENSGT00940000159860"/>
<feature type="transmembrane region" description="Helical" evidence="6">
    <location>
        <begin position="64"/>
        <end position="83"/>
    </location>
</feature>
<protein>
    <submittedName>
        <fullName evidence="7">Uncharacterized protein</fullName>
    </submittedName>
</protein>
<name>A0A8D0BGG9_SALMN</name>
<dbReference type="Proteomes" id="UP000694421">
    <property type="component" value="Unplaced"/>
</dbReference>
<evidence type="ECO:0000313" key="7">
    <source>
        <dbReference type="Ensembl" id="ENSSMRP00000007966.1"/>
    </source>
</evidence>
<evidence type="ECO:0000256" key="4">
    <source>
        <dbReference type="ARBA" id="ARBA00022989"/>
    </source>
</evidence>
<keyword evidence="5 6" id="KW-0472">Membrane</keyword>
<sequence>MVLVPCRKNILRSNLFQDIKQVWKGPKRKLPPQMLCTIEKSDVPQFNVYVETEQLSFEVHSSPLFIFIFIFSSVTYLTCTLLTHLLHSKPEMSHYTFYFVDYAGVSIYQYGNALTKFWLFSLTTAAFLCQMIPAGLAFILSISPVAHCVIMLSYYQILFFLVSSCHIVGCAHQIFHTFLATCTLSYLEAIFLDCKNRQDIFFRRHWVSFSHPDLWLLFWLSRLALAYLNEDAFKAVSK</sequence>
<dbReference type="InterPro" id="IPR004254">
    <property type="entry name" value="AdipoR/HlyIII-related"/>
</dbReference>
<feature type="transmembrane region" description="Helical" evidence="6">
    <location>
        <begin position="175"/>
        <end position="194"/>
    </location>
</feature>
<dbReference type="Pfam" id="PF03006">
    <property type="entry name" value="HlyIII"/>
    <property type="match status" value="1"/>
</dbReference>
<proteinExistence type="inferred from homology"/>
<reference evidence="7" key="1">
    <citation type="submission" date="2025-08" db="UniProtKB">
        <authorList>
            <consortium name="Ensembl"/>
        </authorList>
    </citation>
    <scope>IDENTIFICATION</scope>
</reference>
<feature type="transmembrane region" description="Helical" evidence="6">
    <location>
        <begin position="117"/>
        <end position="140"/>
    </location>
</feature>